<feature type="compositionally biased region" description="Pro residues" evidence="1">
    <location>
        <begin position="92"/>
        <end position="102"/>
    </location>
</feature>
<accession>A0ABD1LVP8</accession>
<dbReference type="Proteomes" id="UP001603857">
    <property type="component" value="Unassembled WGS sequence"/>
</dbReference>
<dbReference type="AlphaFoldDB" id="A0ABD1LVP8"/>
<proteinExistence type="predicted"/>
<evidence type="ECO:0000313" key="3">
    <source>
        <dbReference type="Proteomes" id="UP001603857"/>
    </source>
</evidence>
<protein>
    <submittedName>
        <fullName evidence="2">Uncharacterized protein</fullName>
    </submittedName>
</protein>
<evidence type="ECO:0000256" key="1">
    <source>
        <dbReference type="SAM" id="MobiDB-lite"/>
    </source>
</evidence>
<organism evidence="2 3">
    <name type="scientific">Flemingia macrophylla</name>
    <dbReference type="NCBI Taxonomy" id="520843"/>
    <lineage>
        <taxon>Eukaryota</taxon>
        <taxon>Viridiplantae</taxon>
        <taxon>Streptophyta</taxon>
        <taxon>Embryophyta</taxon>
        <taxon>Tracheophyta</taxon>
        <taxon>Spermatophyta</taxon>
        <taxon>Magnoliopsida</taxon>
        <taxon>eudicotyledons</taxon>
        <taxon>Gunneridae</taxon>
        <taxon>Pentapetalae</taxon>
        <taxon>rosids</taxon>
        <taxon>fabids</taxon>
        <taxon>Fabales</taxon>
        <taxon>Fabaceae</taxon>
        <taxon>Papilionoideae</taxon>
        <taxon>50 kb inversion clade</taxon>
        <taxon>NPAAA clade</taxon>
        <taxon>indigoferoid/millettioid clade</taxon>
        <taxon>Phaseoleae</taxon>
        <taxon>Flemingia</taxon>
    </lineage>
</organism>
<evidence type="ECO:0000313" key="2">
    <source>
        <dbReference type="EMBL" id="KAL2327408.1"/>
    </source>
</evidence>
<keyword evidence="3" id="KW-1185">Reference proteome</keyword>
<comment type="caution">
    <text evidence="2">The sequence shown here is derived from an EMBL/GenBank/DDBJ whole genome shotgun (WGS) entry which is preliminary data.</text>
</comment>
<sequence>MHVASVAYRALPLDTLYTPLPPIFICNIYPDAPSKFKTVDKGKGKMLPKNNKHGYNWGEEIVKWPKVPISNQCAHIPPWTPPNPRPIVEGFDPPPPPPPNEPIPAQLIFAIAASSSEDTSKVEVLDEVKTQIDIKIDNKFEMLFKYL</sequence>
<feature type="region of interest" description="Disordered" evidence="1">
    <location>
        <begin position="84"/>
        <end position="103"/>
    </location>
</feature>
<name>A0ABD1LVP8_9FABA</name>
<reference evidence="2 3" key="1">
    <citation type="submission" date="2024-08" db="EMBL/GenBank/DDBJ databases">
        <title>Insights into the chromosomal genome structure of Flemingia macrophylla.</title>
        <authorList>
            <person name="Ding Y."/>
            <person name="Zhao Y."/>
            <person name="Bi W."/>
            <person name="Wu M."/>
            <person name="Zhao G."/>
            <person name="Gong Y."/>
            <person name="Li W."/>
            <person name="Zhang P."/>
        </authorList>
    </citation>
    <scope>NUCLEOTIDE SEQUENCE [LARGE SCALE GENOMIC DNA]</scope>
    <source>
        <strain evidence="2">DYQJB</strain>
        <tissue evidence="2">Leaf</tissue>
    </source>
</reference>
<gene>
    <name evidence="2" type="ORF">Fmac_020835</name>
</gene>
<dbReference type="EMBL" id="JBGMDY010000007">
    <property type="protein sequence ID" value="KAL2327408.1"/>
    <property type="molecule type" value="Genomic_DNA"/>
</dbReference>